<dbReference type="Gene3D" id="1.10.630.10">
    <property type="entry name" value="Cytochrome P450"/>
    <property type="match status" value="1"/>
</dbReference>
<comment type="similarity">
    <text evidence="2 9">Belongs to the cytochrome P450 family.</text>
</comment>
<dbReference type="GeneID" id="19900066"/>
<dbReference type="STRING" id="1168221.R7YNR2"/>
<dbReference type="PRINTS" id="PR00464">
    <property type="entry name" value="EP450II"/>
</dbReference>
<evidence type="ECO:0000256" key="2">
    <source>
        <dbReference type="ARBA" id="ARBA00010617"/>
    </source>
</evidence>
<feature type="binding site" description="axial binding residue" evidence="8">
    <location>
        <position position="476"/>
    </location>
    <ligand>
        <name>heme</name>
        <dbReference type="ChEBI" id="CHEBI:30413"/>
    </ligand>
    <ligandPart>
        <name>Fe</name>
        <dbReference type="ChEBI" id="CHEBI:18248"/>
    </ligandPart>
</feature>
<dbReference type="OMA" id="NSRFCRQ"/>
<dbReference type="PRINTS" id="PR01239">
    <property type="entry name" value="EP450IICYP52"/>
</dbReference>
<keyword evidence="5 9" id="KW-0560">Oxidoreductase</keyword>
<keyword evidence="7 9" id="KW-0503">Monooxygenase</keyword>
<organism evidence="10 11">
    <name type="scientific">Coniosporium apollinis (strain CBS 100218)</name>
    <name type="common">Rock-inhabiting black yeast</name>
    <dbReference type="NCBI Taxonomy" id="1168221"/>
    <lineage>
        <taxon>Eukaryota</taxon>
        <taxon>Fungi</taxon>
        <taxon>Dikarya</taxon>
        <taxon>Ascomycota</taxon>
        <taxon>Pezizomycotina</taxon>
        <taxon>Dothideomycetes</taxon>
        <taxon>Dothideomycetes incertae sedis</taxon>
        <taxon>Coniosporium</taxon>
    </lineage>
</organism>
<name>R7YNR2_CONA1</name>
<dbReference type="InterPro" id="IPR036396">
    <property type="entry name" value="Cyt_P450_sf"/>
</dbReference>
<dbReference type="PRINTS" id="PR00385">
    <property type="entry name" value="P450"/>
</dbReference>
<reference evidence="11" key="1">
    <citation type="submission" date="2012-06" db="EMBL/GenBank/DDBJ databases">
        <title>The genome sequence of Coniosporium apollinis CBS 100218.</title>
        <authorList>
            <consortium name="The Broad Institute Genome Sequencing Platform"/>
            <person name="Cuomo C."/>
            <person name="Gorbushina A."/>
            <person name="Noack S."/>
            <person name="Walker B."/>
            <person name="Young S.K."/>
            <person name="Zeng Q."/>
            <person name="Gargeya S."/>
            <person name="Fitzgerald M."/>
            <person name="Haas B."/>
            <person name="Abouelleil A."/>
            <person name="Alvarado L."/>
            <person name="Arachchi H.M."/>
            <person name="Berlin A.M."/>
            <person name="Chapman S.B."/>
            <person name="Goldberg J."/>
            <person name="Griggs A."/>
            <person name="Gujja S."/>
            <person name="Hansen M."/>
            <person name="Howarth C."/>
            <person name="Imamovic A."/>
            <person name="Larimer J."/>
            <person name="McCowan C."/>
            <person name="Montmayeur A."/>
            <person name="Murphy C."/>
            <person name="Neiman D."/>
            <person name="Pearson M."/>
            <person name="Priest M."/>
            <person name="Roberts A."/>
            <person name="Saif S."/>
            <person name="Shea T."/>
            <person name="Sisk P."/>
            <person name="Sykes S."/>
            <person name="Wortman J."/>
            <person name="Nusbaum C."/>
            <person name="Birren B."/>
        </authorList>
    </citation>
    <scope>NUCLEOTIDE SEQUENCE [LARGE SCALE GENOMIC DNA]</scope>
    <source>
        <strain evidence="11">CBS 100218</strain>
    </source>
</reference>
<dbReference type="GO" id="GO:0016712">
    <property type="term" value="F:oxidoreductase activity, acting on paired donors, with incorporation or reduction of molecular oxygen, reduced flavin or flavoprotein as one donor, and incorporation of one atom of oxygen"/>
    <property type="evidence" value="ECO:0007669"/>
    <property type="project" value="InterPro"/>
</dbReference>
<dbReference type="PANTHER" id="PTHR24287:SF1">
    <property type="entry name" value="P450, PUTATIVE (EUROFUNG)-RELATED"/>
    <property type="match status" value="1"/>
</dbReference>
<dbReference type="PROSITE" id="PS00086">
    <property type="entry name" value="CYTOCHROME_P450"/>
    <property type="match status" value="1"/>
</dbReference>
<evidence type="ECO:0000256" key="5">
    <source>
        <dbReference type="ARBA" id="ARBA00023002"/>
    </source>
</evidence>
<dbReference type="AlphaFoldDB" id="R7YNR2"/>
<dbReference type="RefSeq" id="XP_007778844.1">
    <property type="nucleotide sequence ID" value="XM_007780654.1"/>
</dbReference>
<keyword evidence="3 8" id="KW-0349">Heme</keyword>
<dbReference type="GO" id="GO:0005506">
    <property type="term" value="F:iron ion binding"/>
    <property type="evidence" value="ECO:0007669"/>
    <property type="project" value="InterPro"/>
</dbReference>
<dbReference type="InterPro" id="IPR001128">
    <property type="entry name" value="Cyt_P450"/>
</dbReference>
<keyword evidence="4 8" id="KW-0479">Metal-binding</keyword>
<evidence type="ECO:0000256" key="6">
    <source>
        <dbReference type="ARBA" id="ARBA00023004"/>
    </source>
</evidence>
<evidence type="ECO:0000256" key="1">
    <source>
        <dbReference type="ARBA" id="ARBA00001971"/>
    </source>
</evidence>
<sequence length="531" mass="60130">MNSYVRAASLLLVSYILYSLVRSFLSSRYHEHRAEELGCEPVPVRPAKLPGGIDFIWRLIKADRRNQVPNEFEAIFAEMGAVATWKQYIFGTAAYNTVDPKNIQALLATQFLDFEIGPLRRGNFFPMLGNGIFTSDGKAWEHSRALLRPQFSRDQVGDLELEERHVQDMFKHLAINSAGWTPDVNLSPLLFRLTIDSATEFFFGQSVNSQIAALPDGLATEKNPAARAGHDWSSLARSFDNGTHALGIRGRLLELYWLYSPKSFYDDCKVVHKFADHYVNLALTTGLSSPNEGTLEKGEKKERYIFLQELAKATRDPIELRSQLLNILLAGRDTTAGLLGWTFWLLARHPEKFEKLRSVVLDAFGSYDSPQNISFATLKGCGYLQHVMSEVLRLFPSVPINSRRATKDTSLPRGGGPDGMAPVYIPKGTEVNYCVHVMHRRKDIWGEDANEFKPERWAKRKSGWEFLPFNGGPRICLGQQFALTEAGYVIVRMLQRFDRIENLDTKPEPFHQYSVTTAPLAVPLRFHEASR</sequence>
<evidence type="ECO:0000256" key="8">
    <source>
        <dbReference type="PIRSR" id="PIRSR602402-1"/>
    </source>
</evidence>
<keyword evidence="11" id="KW-1185">Reference proteome</keyword>
<accession>R7YNR2</accession>
<evidence type="ECO:0000313" key="11">
    <source>
        <dbReference type="Proteomes" id="UP000016924"/>
    </source>
</evidence>
<dbReference type="Pfam" id="PF00067">
    <property type="entry name" value="p450"/>
    <property type="match status" value="1"/>
</dbReference>
<evidence type="ECO:0000256" key="3">
    <source>
        <dbReference type="ARBA" id="ARBA00022617"/>
    </source>
</evidence>
<protein>
    <recommendedName>
        <fullName evidence="12">Cytochrome P450</fullName>
    </recommendedName>
</protein>
<dbReference type="Proteomes" id="UP000016924">
    <property type="component" value="Unassembled WGS sequence"/>
</dbReference>
<evidence type="ECO:0000256" key="9">
    <source>
        <dbReference type="RuleBase" id="RU000461"/>
    </source>
</evidence>
<comment type="cofactor">
    <cofactor evidence="1 8">
        <name>heme</name>
        <dbReference type="ChEBI" id="CHEBI:30413"/>
    </cofactor>
</comment>
<dbReference type="SUPFAM" id="SSF48264">
    <property type="entry name" value="Cytochrome P450"/>
    <property type="match status" value="1"/>
</dbReference>
<evidence type="ECO:0000313" key="10">
    <source>
        <dbReference type="EMBL" id="EON63527.1"/>
    </source>
</evidence>
<evidence type="ECO:0000256" key="4">
    <source>
        <dbReference type="ARBA" id="ARBA00022723"/>
    </source>
</evidence>
<dbReference type="InterPro" id="IPR002974">
    <property type="entry name" value="Cyt_P450_E_CYP52_ascomycetes"/>
</dbReference>
<proteinExistence type="inferred from homology"/>
<dbReference type="GO" id="GO:0020037">
    <property type="term" value="F:heme binding"/>
    <property type="evidence" value="ECO:0007669"/>
    <property type="project" value="InterPro"/>
</dbReference>
<dbReference type="InterPro" id="IPR002402">
    <property type="entry name" value="Cyt_P450_E_grp-II"/>
</dbReference>
<dbReference type="HOGENOM" id="CLU_001570_27_0_1"/>
<dbReference type="OrthoDB" id="1470350at2759"/>
<dbReference type="CDD" id="cd11063">
    <property type="entry name" value="CYP52"/>
    <property type="match status" value="1"/>
</dbReference>
<dbReference type="eggNOG" id="KOG0157">
    <property type="taxonomic scope" value="Eukaryota"/>
</dbReference>
<gene>
    <name evidence="10" type="ORF">W97_02755</name>
</gene>
<dbReference type="InterPro" id="IPR017972">
    <property type="entry name" value="Cyt_P450_CS"/>
</dbReference>
<evidence type="ECO:0000256" key="7">
    <source>
        <dbReference type="ARBA" id="ARBA00023033"/>
    </source>
</evidence>
<dbReference type="PANTHER" id="PTHR24287">
    <property type="entry name" value="P450, PUTATIVE (EUROFUNG)-RELATED"/>
    <property type="match status" value="1"/>
</dbReference>
<dbReference type="EMBL" id="JH767563">
    <property type="protein sequence ID" value="EON63527.1"/>
    <property type="molecule type" value="Genomic_DNA"/>
</dbReference>
<dbReference type="InterPro" id="IPR047146">
    <property type="entry name" value="Cyt_P450_E_CYP52_fungi"/>
</dbReference>
<keyword evidence="6 8" id="KW-0408">Iron</keyword>
<evidence type="ECO:0008006" key="12">
    <source>
        <dbReference type="Google" id="ProtNLM"/>
    </source>
</evidence>